<comment type="catalytic activity">
    <reaction evidence="9 10">
        <text>a CDP-1,2-diacyl-sn-glycerol + sn-glycerol 3-phosphate = a 1,2-diacyl-sn-glycero-3-phospho-(1'-sn-glycero-3'-phosphate) + CMP + H(+)</text>
        <dbReference type="Rhea" id="RHEA:12593"/>
        <dbReference type="ChEBI" id="CHEBI:15378"/>
        <dbReference type="ChEBI" id="CHEBI:57597"/>
        <dbReference type="ChEBI" id="CHEBI:58332"/>
        <dbReference type="ChEBI" id="CHEBI:60110"/>
        <dbReference type="ChEBI" id="CHEBI:60377"/>
        <dbReference type="EC" id="2.7.8.5"/>
    </reaction>
</comment>
<comment type="pathway">
    <text evidence="1 10">Phospholipid metabolism; phosphatidylglycerol biosynthesis; phosphatidylglycerol from CDP-diacylglycerol: step 1/2.</text>
</comment>
<reference evidence="15" key="1">
    <citation type="submission" date="2021-01" db="EMBL/GenBank/DDBJ databases">
        <authorList>
            <person name="Corre E."/>
            <person name="Pelletier E."/>
            <person name="Niang G."/>
            <person name="Scheremetjew M."/>
            <person name="Finn R."/>
            <person name="Kale V."/>
            <person name="Holt S."/>
            <person name="Cochrane G."/>
            <person name="Meng A."/>
            <person name="Brown T."/>
            <person name="Cohen L."/>
        </authorList>
    </citation>
    <scope>NUCLEOTIDE SEQUENCE</scope>
    <source>
        <strain evidence="15">CCMP2084</strain>
    </source>
</reference>
<evidence type="ECO:0000313" key="13">
    <source>
        <dbReference type="EMBL" id="CAD9810755.1"/>
    </source>
</evidence>
<keyword evidence="8 10" id="KW-1208">Phospholipid metabolism</keyword>
<evidence type="ECO:0000256" key="2">
    <source>
        <dbReference type="ARBA" id="ARBA00010682"/>
    </source>
</evidence>
<dbReference type="Gene3D" id="3.30.870.10">
    <property type="entry name" value="Endonuclease Chain A"/>
    <property type="match status" value="2"/>
</dbReference>
<keyword evidence="10" id="KW-0067">ATP-binding</keyword>
<comment type="subcellular location">
    <subcellularLocation>
        <location evidence="10">Mitochondrion</location>
    </subcellularLocation>
</comment>
<dbReference type="PROSITE" id="PS50035">
    <property type="entry name" value="PLD"/>
    <property type="match status" value="1"/>
</dbReference>
<evidence type="ECO:0000256" key="10">
    <source>
        <dbReference type="RuleBase" id="RU365024"/>
    </source>
</evidence>
<feature type="region of interest" description="Disordered" evidence="11">
    <location>
        <begin position="23"/>
        <end position="44"/>
    </location>
</feature>
<dbReference type="GO" id="GO:0005739">
    <property type="term" value="C:mitochondrion"/>
    <property type="evidence" value="ECO:0007669"/>
    <property type="project" value="UniProtKB-SubCell"/>
</dbReference>
<evidence type="ECO:0000313" key="14">
    <source>
        <dbReference type="EMBL" id="CAD9810756.1"/>
    </source>
</evidence>
<evidence type="ECO:0000256" key="4">
    <source>
        <dbReference type="ARBA" id="ARBA00022679"/>
    </source>
</evidence>
<dbReference type="AlphaFoldDB" id="A0A6T7GI72"/>
<dbReference type="EMBL" id="HBHQ01003896">
    <property type="protein sequence ID" value="CAD9810757.1"/>
    <property type="molecule type" value="Transcribed_RNA"/>
</dbReference>
<keyword evidence="7 10" id="KW-0594">Phospholipid biosynthesis</keyword>
<evidence type="ECO:0000256" key="9">
    <source>
        <dbReference type="ARBA" id="ARBA00048586"/>
    </source>
</evidence>
<dbReference type="PANTHER" id="PTHR12586:SF1">
    <property type="entry name" value="CDP-DIACYLGLYCEROL--GLYCEROL-3-PHOSPHATE 3-PHOSPHATIDYLTRANSFERASE, MITOCHONDRIAL"/>
    <property type="match status" value="1"/>
</dbReference>
<keyword evidence="3 10" id="KW-0444">Lipid biosynthesis</keyword>
<evidence type="ECO:0000256" key="1">
    <source>
        <dbReference type="ARBA" id="ARBA00005042"/>
    </source>
</evidence>
<name>A0A6T7GI72_9STRA</name>
<comment type="similarity">
    <text evidence="2 10">Belongs to the CDP-alcohol phosphatidyltransferase class-II family.</text>
</comment>
<evidence type="ECO:0000256" key="11">
    <source>
        <dbReference type="SAM" id="MobiDB-lite"/>
    </source>
</evidence>
<keyword evidence="10" id="KW-0547">Nucleotide-binding</keyword>
<dbReference type="EC" id="2.7.8.5" evidence="10"/>
<dbReference type="InterPro" id="IPR016270">
    <property type="entry name" value="PGS1"/>
</dbReference>
<dbReference type="UniPathway" id="UPA00084">
    <property type="reaction ID" value="UER00503"/>
</dbReference>
<evidence type="ECO:0000313" key="15">
    <source>
        <dbReference type="EMBL" id="CAD9810757.1"/>
    </source>
</evidence>
<protein>
    <recommendedName>
        <fullName evidence="10">CDP-diacylglycerol--glycerol-3-phosphate 3-phosphatidyltransferase</fullName>
        <ecNumber evidence="10">2.7.8.5</ecNumber>
    </recommendedName>
</protein>
<dbReference type="InterPro" id="IPR001736">
    <property type="entry name" value="PLipase_D/transphosphatidylase"/>
</dbReference>
<feature type="domain" description="PLD phosphodiesterase" evidence="12">
    <location>
        <begin position="198"/>
        <end position="224"/>
    </location>
</feature>
<sequence>MSSAGARILRLLNAARGQYLPTGAKPWPKSASSPVEPYQNQHESTRSPLRCFPLKSHHIGGTYHPRQPNVEEDEMTPEWFHRKLCTRIQSAKHRVKLASLYVGAGTHPREKELLETLQQASNNNESLDIKILLDASRALRPISTGNDGDEPTSSALAVLEHIQESTEKKISQNGNGLYLFPILEEPLRSWLPSPLDEVAGVFHLKAYVIDDCLILSGANLSEEYFTDRQDRYMEFTNGGGGLVDFYSELIDVLCKYADPFGGKSDTIPFKKSLRRGLSSVTESNPESLRKRNELISSLTTLFDGSKDDGILKEPESCDNNEKETKSSPINEGEIIAYAIPTFQAPASFFGSKPPPFPCDVEVTRNLILAALEDDATSSSVRICSAYLNPTPYLLSALRQFCKGNAAYLLTAGPSSHGFAPKKNSTASAPSGSSRNWIPSAFIELTSHVEKEINPNNDANGSKVLLYERPGWTFHCKGLWLSGQTERGEPSSREAHFCQEEFVMATIVGSGNYGARSEDRDMESNCILILPEGADKPTPLQSYLAAEWNGICNHLSDFRQSSPTNFALKSSLPIIRKYL</sequence>
<gene>
    <name evidence="13" type="ORF">ASEP1449_LOCUS2579</name>
    <name evidence="14" type="ORF">ASEP1449_LOCUS2580</name>
    <name evidence="15" type="ORF">ASEP1449_LOCUS2581</name>
</gene>
<organism evidence="15">
    <name type="scientific">Attheya septentrionalis</name>
    <dbReference type="NCBI Taxonomy" id="420275"/>
    <lineage>
        <taxon>Eukaryota</taxon>
        <taxon>Sar</taxon>
        <taxon>Stramenopiles</taxon>
        <taxon>Ochrophyta</taxon>
        <taxon>Bacillariophyta</taxon>
        <taxon>Coscinodiscophyceae</taxon>
        <taxon>Chaetocerotophycidae</taxon>
        <taxon>Chaetocerotales</taxon>
        <taxon>Attheyaceae</taxon>
        <taxon>Attheya</taxon>
    </lineage>
</organism>
<keyword evidence="6 10" id="KW-0443">Lipid metabolism</keyword>
<accession>A0A6T7GI72</accession>
<dbReference type="GO" id="GO:0005524">
    <property type="term" value="F:ATP binding"/>
    <property type="evidence" value="ECO:0007669"/>
    <property type="project" value="UniProtKB-KW"/>
</dbReference>
<dbReference type="SUPFAM" id="SSF56024">
    <property type="entry name" value="Phospholipase D/nuclease"/>
    <property type="match status" value="1"/>
</dbReference>
<proteinExistence type="inferred from homology"/>
<comment type="function">
    <text evidence="10">Functions in the biosynthesis of the anionic phospholipids phosphatidylglycerol and cardiolipin.</text>
</comment>
<keyword evidence="10" id="KW-0496">Mitochondrion</keyword>
<dbReference type="EMBL" id="HBHQ01003894">
    <property type="protein sequence ID" value="CAD9810755.1"/>
    <property type="molecule type" value="Transcribed_RNA"/>
</dbReference>
<keyword evidence="5" id="KW-0677">Repeat</keyword>
<evidence type="ECO:0000256" key="3">
    <source>
        <dbReference type="ARBA" id="ARBA00022516"/>
    </source>
</evidence>
<dbReference type="Pfam" id="PF13091">
    <property type="entry name" value="PLDc_2"/>
    <property type="match status" value="1"/>
</dbReference>
<dbReference type="GO" id="GO:0008444">
    <property type="term" value="F:CDP-diacylglycerol-glycerol-3-phosphate 3-phosphatidyltransferase activity"/>
    <property type="evidence" value="ECO:0007669"/>
    <property type="project" value="UniProtKB-EC"/>
</dbReference>
<dbReference type="InterPro" id="IPR025202">
    <property type="entry name" value="PLD-like_dom"/>
</dbReference>
<evidence type="ECO:0000259" key="12">
    <source>
        <dbReference type="PROSITE" id="PS50035"/>
    </source>
</evidence>
<evidence type="ECO:0000256" key="8">
    <source>
        <dbReference type="ARBA" id="ARBA00023264"/>
    </source>
</evidence>
<feature type="compositionally biased region" description="Polar residues" evidence="11">
    <location>
        <begin position="30"/>
        <end position="42"/>
    </location>
</feature>
<evidence type="ECO:0000256" key="5">
    <source>
        <dbReference type="ARBA" id="ARBA00022737"/>
    </source>
</evidence>
<keyword evidence="4 10" id="KW-0808">Transferase</keyword>
<dbReference type="PANTHER" id="PTHR12586">
    <property type="entry name" value="CDP-DIACYLGLYCEROL--SERINE O-PHOSPHATIDYLTRANSFERASE"/>
    <property type="match status" value="1"/>
</dbReference>
<evidence type="ECO:0000256" key="6">
    <source>
        <dbReference type="ARBA" id="ARBA00023098"/>
    </source>
</evidence>
<dbReference type="GO" id="GO:0032049">
    <property type="term" value="P:cardiolipin biosynthetic process"/>
    <property type="evidence" value="ECO:0007669"/>
    <property type="project" value="InterPro"/>
</dbReference>
<dbReference type="EMBL" id="HBHQ01003895">
    <property type="protein sequence ID" value="CAD9810756.1"/>
    <property type="molecule type" value="Transcribed_RNA"/>
</dbReference>
<evidence type="ECO:0000256" key="7">
    <source>
        <dbReference type="ARBA" id="ARBA00023209"/>
    </source>
</evidence>